<dbReference type="EMBL" id="CAJNON010000017">
    <property type="protein sequence ID" value="CAF0787622.1"/>
    <property type="molecule type" value="Genomic_DNA"/>
</dbReference>
<dbReference type="EMBL" id="CAJNOI010000034">
    <property type="protein sequence ID" value="CAF0893885.1"/>
    <property type="molecule type" value="Genomic_DNA"/>
</dbReference>
<reference evidence="4" key="1">
    <citation type="submission" date="2021-02" db="EMBL/GenBank/DDBJ databases">
        <authorList>
            <person name="Nowell W R."/>
        </authorList>
    </citation>
    <scope>NUCLEOTIDE SEQUENCE</scope>
</reference>
<sequence>MQPHTIINQTLHSYCKEQFEFNMQPMFINLTQWPSGFIYARNPQQKFDVDYDTTAFSIQECTTELQASHGSRIRIVFYPISYIRNDYDQDYFISIPKTPCLKIRDNYETTTFDCPMMIIDKSKSTSLSRQSDDYLSNSNIIYLEVIQPSRFITDYDDSYHQFKLFFTTFTPKLQVNPNNDLSICPGEHLFDCDDSYCVHANARCNGINECRSKVDEEFS</sequence>
<keyword evidence="9" id="KW-1185">Reference proteome</keyword>
<keyword evidence="1" id="KW-1015">Disulfide bond</keyword>
<evidence type="ECO:0000313" key="3">
    <source>
        <dbReference type="EMBL" id="CAF0787622.1"/>
    </source>
</evidence>
<dbReference type="Proteomes" id="UP000663891">
    <property type="component" value="Unassembled WGS sequence"/>
</dbReference>
<dbReference type="Proteomes" id="UP000663832">
    <property type="component" value="Unassembled WGS sequence"/>
</dbReference>
<gene>
    <name evidence="6" type="ORF">BJG266_LOCUS10102</name>
    <name evidence="2" type="ORF">JYZ213_LOCUS2341</name>
    <name evidence="8" type="ORF">OKA104_LOCUS20924</name>
    <name evidence="7" type="ORF">OXD698_LOCUS637</name>
    <name evidence="4" type="ORF">QVE165_LOCUS3614</name>
    <name evidence="5" type="ORF">QVE165_LOCUS3736</name>
    <name evidence="3" type="ORF">VCS650_LOCUS3304</name>
</gene>
<evidence type="ECO:0000313" key="2">
    <source>
        <dbReference type="EMBL" id="CAF0748668.1"/>
    </source>
</evidence>
<dbReference type="Proteomes" id="UP000663877">
    <property type="component" value="Unassembled WGS sequence"/>
</dbReference>
<protein>
    <submittedName>
        <fullName evidence="4">Uncharacterized protein</fullName>
    </submittedName>
</protein>
<dbReference type="InterPro" id="IPR036055">
    <property type="entry name" value="LDL_receptor-like_sf"/>
</dbReference>
<accession>A0A813S015</accession>
<dbReference type="AlphaFoldDB" id="A0A813S015"/>
<evidence type="ECO:0000313" key="9">
    <source>
        <dbReference type="Proteomes" id="UP000663832"/>
    </source>
</evidence>
<dbReference type="Proteomes" id="UP000663845">
    <property type="component" value="Unassembled WGS sequence"/>
</dbReference>
<dbReference type="SUPFAM" id="SSF57424">
    <property type="entry name" value="LDL receptor-like module"/>
    <property type="match status" value="1"/>
</dbReference>
<evidence type="ECO:0000313" key="4">
    <source>
        <dbReference type="EMBL" id="CAF0789433.1"/>
    </source>
</evidence>
<organism evidence="4 9">
    <name type="scientific">Adineta steineri</name>
    <dbReference type="NCBI Taxonomy" id="433720"/>
    <lineage>
        <taxon>Eukaryota</taxon>
        <taxon>Metazoa</taxon>
        <taxon>Spiralia</taxon>
        <taxon>Gnathifera</taxon>
        <taxon>Rotifera</taxon>
        <taxon>Eurotatoria</taxon>
        <taxon>Bdelloidea</taxon>
        <taxon>Adinetida</taxon>
        <taxon>Adinetidae</taxon>
        <taxon>Adineta</taxon>
    </lineage>
</organism>
<evidence type="ECO:0000313" key="8">
    <source>
        <dbReference type="EMBL" id="CAF3841381.1"/>
    </source>
</evidence>
<dbReference type="EMBL" id="CAJNOG010000012">
    <property type="protein sequence ID" value="CAF0748668.1"/>
    <property type="molecule type" value="Genomic_DNA"/>
</dbReference>
<evidence type="ECO:0000313" key="6">
    <source>
        <dbReference type="EMBL" id="CAF0893885.1"/>
    </source>
</evidence>
<evidence type="ECO:0000313" key="7">
    <source>
        <dbReference type="EMBL" id="CAF3489365.1"/>
    </source>
</evidence>
<evidence type="ECO:0000256" key="1">
    <source>
        <dbReference type="ARBA" id="ARBA00023157"/>
    </source>
</evidence>
<dbReference type="EMBL" id="CAJNOM010000013">
    <property type="protein sequence ID" value="CAF0789433.1"/>
    <property type="molecule type" value="Genomic_DNA"/>
</dbReference>
<dbReference type="OrthoDB" id="9971251at2759"/>
<dbReference type="Proteomes" id="UP000663844">
    <property type="component" value="Unassembled WGS sequence"/>
</dbReference>
<dbReference type="EMBL" id="CAJNOM010000013">
    <property type="protein sequence ID" value="CAF0791723.1"/>
    <property type="molecule type" value="Genomic_DNA"/>
</dbReference>
<dbReference type="EMBL" id="CAJOAY010001425">
    <property type="protein sequence ID" value="CAF3841381.1"/>
    <property type="molecule type" value="Genomic_DNA"/>
</dbReference>
<proteinExistence type="predicted"/>
<evidence type="ECO:0000313" key="5">
    <source>
        <dbReference type="EMBL" id="CAF0791723.1"/>
    </source>
</evidence>
<dbReference type="Gene3D" id="4.10.400.10">
    <property type="entry name" value="Low-density Lipoprotein Receptor"/>
    <property type="match status" value="1"/>
</dbReference>
<dbReference type="Proteomes" id="UP000663881">
    <property type="component" value="Unassembled WGS sequence"/>
</dbReference>
<dbReference type="EMBL" id="CAJOAZ010000015">
    <property type="protein sequence ID" value="CAF3489365.1"/>
    <property type="molecule type" value="Genomic_DNA"/>
</dbReference>
<name>A0A813S015_9BILA</name>
<comment type="caution">
    <text evidence="4">The sequence shown here is derived from an EMBL/GenBank/DDBJ whole genome shotgun (WGS) entry which is preliminary data.</text>
</comment>